<dbReference type="Pfam" id="PF20231">
    <property type="entry name" value="DUF6589"/>
    <property type="match status" value="1"/>
</dbReference>
<protein>
    <recommendedName>
        <fullName evidence="1">DUF6589 domain-containing protein</fullName>
    </recommendedName>
</protein>
<dbReference type="Proteomes" id="UP001218218">
    <property type="component" value="Unassembled WGS sequence"/>
</dbReference>
<sequence>MKYLLEFYCLLRYEASERLSDAILDNLLLRIDAELGKCIPGDLFQEHYNKWLQAMSRRHGGEFDDPFFRQTVSPNVEHCLRFKEYIETAFNLKHRGKAHTSPHQRLELRLLITMFKDEEVHTFRAGRSMGHTAVNQFARGVHSWTRESCRTS</sequence>
<name>A0AAD6ZMW5_9AGAR</name>
<gene>
    <name evidence="2" type="ORF">DFH08DRAFT_709069</name>
</gene>
<proteinExistence type="predicted"/>
<dbReference type="EMBL" id="JARIHO010000037">
    <property type="protein sequence ID" value="KAJ7330326.1"/>
    <property type="molecule type" value="Genomic_DNA"/>
</dbReference>
<dbReference type="InterPro" id="IPR046496">
    <property type="entry name" value="DUF6589"/>
</dbReference>
<reference evidence="2" key="1">
    <citation type="submission" date="2023-03" db="EMBL/GenBank/DDBJ databases">
        <title>Massive genome expansion in bonnet fungi (Mycena s.s.) driven by repeated elements and novel gene families across ecological guilds.</title>
        <authorList>
            <consortium name="Lawrence Berkeley National Laboratory"/>
            <person name="Harder C.B."/>
            <person name="Miyauchi S."/>
            <person name="Viragh M."/>
            <person name="Kuo A."/>
            <person name="Thoen E."/>
            <person name="Andreopoulos B."/>
            <person name="Lu D."/>
            <person name="Skrede I."/>
            <person name="Drula E."/>
            <person name="Henrissat B."/>
            <person name="Morin E."/>
            <person name="Kohler A."/>
            <person name="Barry K."/>
            <person name="LaButti K."/>
            <person name="Morin E."/>
            <person name="Salamov A."/>
            <person name="Lipzen A."/>
            <person name="Mereny Z."/>
            <person name="Hegedus B."/>
            <person name="Baldrian P."/>
            <person name="Stursova M."/>
            <person name="Weitz H."/>
            <person name="Taylor A."/>
            <person name="Grigoriev I.V."/>
            <person name="Nagy L.G."/>
            <person name="Martin F."/>
            <person name="Kauserud H."/>
        </authorList>
    </citation>
    <scope>NUCLEOTIDE SEQUENCE</scope>
    <source>
        <strain evidence="2">CBHHK002</strain>
    </source>
</reference>
<comment type="caution">
    <text evidence="2">The sequence shown here is derived from an EMBL/GenBank/DDBJ whole genome shotgun (WGS) entry which is preliminary data.</text>
</comment>
<evidence type="ECO:0000313" key="3">
    <source>
        <dbReference type="Proteomes" id="UP001218218"/>
    </source>
</evidence>
<keyword evidence="3" id="KW-1185">Reference proteome</keyword>
<feature type="domain" description="DUF6589" evidence="1">
    <location>
        <begin position="2"/>
        <end position="99"/>
    </location>
</feature>
<organism evidence="2 3">
    <name type="scientific">Mycena albidolilacea</name>
    <dbReference type="NCBI Taxonomy" id="1033008"/>
    <lineage>
        <taxon>Eukaryota</taxon>
        <taxon>Fungi</taxon>
        <taxon>Dikarya</taxon>
        <taxon>Basidiomycota</taxon>
        <taxon>Agaricomycotina</taxon>
        <taxon>Agaricomycetes</taxon>
        <taxon>Agaricomycetidae</taxon>
        <taxon>Agaricales</taxon>
        <taxon>Marasmiineae</taxon>
        <taxon>Mycenaceae</taxon>
        <taxon>Mycena</taxon>
    </lineage>
</organism>
<dbReference type="AlphaFoldDB" id="A0AAD6ZMW5"/>
<accession>A0AAD6ZMW5</accession>
<evidence type="ECO:0000313" key="2">
    <source>
        <dbReference type="EMBL" id="KAJ7330326.1"/>
    </source>
</evidence>
<evidence type="ECO:0000259" key="1">
    <source>
        <dbReference type="Pfam" id="PF20231"/>
    </source>
</evidence>